<gene>
    <name evidence="4" type="ORF">B9Z65_8131</name>
</gene>
<dbReference type="SUPFAM" id="SSF103473">
    <property type="entry name" value="MFS general substrate transporter"/>
    <property type="match status" value="1"/>
</dbReference>
<dbReference type="PANTHER" id="PTHR42910:SF1">
    <property type="entry name" value="MAJOR FACILITATOR SUPERFAMILY (MFS) PROFILE DOMAIN-CONTAINING PROTEIN"/>
    <property type="match status" value="1"/>
</dbReference>
<feature type="transmembrane region" description="Helical" evidence="2">
    <location>
        <begin position="416"/>
        <end position="436"/>
    </location>
</feature>
<feature type="domain" description="Major facilitator superfamily (MFS) profile" evidence="3">
    <location>
        <begin position="58"/>
        <end position="442"/>
    </location>
</feature>
<protein>
    <submittedName>
        <fullName evidence="4">Quinidine resistance protein 1</fullName>
    </submittedName>
</protein>
<reference evidence="4 5" key="1">
    <citation type="submission" date="2017-05" db="EMBL/GenBank/DDBJ databases">
        <title>Draft genome sequence of Elsinoe australis.</title>
        <authorList>
            <person name="Cheng Q."/>
        </authorList>
    </citation>
    <scope>NUCLEOTIDE SEQUENCE [LARGE SCALE GENOMIC DNA]</scope>
    <source>
        <strain evidence="4 5">NL1</strain>
    </source>
</reference>
<dbReference type="EMBL" id="NHZQ01000363">
    <property type="protein sequence ID" value="PSK40191.1"/>
    <property type="molecule type" value="Genomic_DNA"/>
</dbReference>
<comment type="subcellular location">
    <subcellularLocation>
        <location evidence="1">Membrane</location>
        <topology evidence="1">Multi-pass membrane protein</topology>
    </subcellularLocation>
</comment>
<dbReference type="PROSITE" id="PS50850">
    <property type="entry name" value="MFS"/>
    <property type="match status" value="1"/>
</dbReference>
<dbReference type="Pfam" id="PF07690">
    <property type="entry name" value="MFS_1"/>
    <property type="match status" value="1"/>
</dbReference>
<keyword evidence="2" id="KW-0472">Membrane</keyword>
<comment type="caution">
    <text evidence="4">The sequence shown here is derived from an EMBL/GenBank/DDBJ whole genome shotgun (WGS) entry which is preliminary data.</text>
</comment>
<feature type="transmembrane region" description="Helical" evidence="2">
    <location>
        <begin position="268"/>
        <end position="286"/>
    </location>
</feature>
<evidence type="ECO:0000256" key="2">
    <source>
        <dbReference type="SAM" id="Phobius"/>
    </source>
</evidence>
<dbReference type="GO" id="GO:0022857">
    <property type="term" value="F:transmembrane transporter activity"/>
    <property type="evidence" value="ECO:0007669"/>
    <property type="project" value="InterPro"/>
</dbReference>
<dbReference type="InterPro" id="IPR036259">
    <property type="entry name" value="MFS_trans_sf"/>
</dbReference>
<dbReference type="OrthoDB" id="2105912at2759"/>
<feature type="transmembrane region" description="Helical" evidence="2">
    <location>
        <begin position="390"/>
        <end position="410"/>
    </location>
</feature>
<dbReference type="PANTHER" id="PTHR42910">
    <property type="entry name" value="TRANSPORTER SCO4007-RELATED"/>
    <property type="match status" value="1"/>
</dbReference>
<sequence length="467" mass="50649">MRRLDDGLDPWSLPSLENPHLKEMNQSAIDMSKLEIPSRSLLQLSWTVWDPQNPPRLTIWTVILYAWVCTTSVAILYYNQPILAKLADEFDVDASTVSRIPTAMQAGSATGLALICPAGDIMKRRSLIITLLTLTMCSWVGLCFATNFTVFTVLSFLVALTALVTQILLPLVGDISAPPHRTFHLSIVGSGITLGILLGRLTSGLIVFHLPWRTVYYFSLVTQLTSILLLYLFMPDYPATNPNLSYPRALFTTLTLPFHHPPILQTTLVLLFLASTHANFWTYLTFLLSDTYTLKTEAIGLFSLLALPGAALNPLLTSLLQNRLHPALAAVTAASLILLAITIGTTLGTLSLAAPVVQATLHDAAFSFLQIVARDVAYAVDDKARGRINAVLTVGIFVGNLLGTGVGGVVYPLLGWMGNGGVVLGFAAVGWGFALVRSPREKGWWGWKGGWGMGRVGEEGREGKGCC</sequence>
<feature type="transmembrane region" description="Helical" evidence="2">
    <location>
        <begin position="328"/>
        <end position="353"/>
    </location>
</feature>
<dbReference type="STRING" id="40998.A0A2P7YW38"/>
<dbReference type="Gene3D" id="1.20.1250.20">
    <property type="entry name" value="MFS general substrate transporter like domains"/>
    <property type="match status" value="1"/>
</dbReference>
<evidence type="ECO:0000259" key="3">
    <source>
        <dbReference type="PROSITE" id="PS50850"/>
    </source>
</evidence>
<feature type="transmembrane region" description="Helical" evidence="2">
    <location>
        <begin position="127"/>
        <end position="148"/>
    </location>
</feature>
<dbReference type="CDD" id="cd17324">
    <property type="entry name" value="MFS_NepI_like"/>
    <property type="match status" value="1"/>
</dbReference>
<evidence type="ECO:0000256" key="1">
    <source>
        <dbReference type="ARBA" id="ARBA00004141"/>
    </source>
</evidence>
<dbReference type="Proteomes" id="UP000243723">
    <property type="component" value="Unassembled WGS sequence"/>
</dbReference>
<accession>A0A2P7YW38</accession>
<dbReference type="InterPro" id="IPR020846">
    <property type="entry name" value="MFS_dom"/>
</dbReference>
<dbReference type="AlphaFoldDB" id="A0A2P7YW38"/>
<feature type="transmembrane region" description="Helical" evidence="2">
    <location>
        <begin position="214"/>
        <end position="234"/>
    </location>
</feature>
<keyword evidence="5" id="KW-1185">Reference proteome</keyword>
<evidence type="ECO:0000313" key="4">
    <source>
        <dbReference type="EMBL" id="PSK40191.1"/>
    </source>
</evidence>
<evidence type="ECO:0000313" key="5">
    <source>
        <dbReference type="Proteomes" id="UP000243723"/>
    </source>
</evidence>
<dbReference type="InterPro" id="IPR011701">
    <property type="entry name" value="MFS"/>
</dbReference>
<feature type="transmembrane region" description="Helical" evidence="2">
    <location>
        <begin position="154"/>
        <end position="173"/>
    </location>
</feature>
<feature type="transmembrane region" description="Helical" evidence="2">
    <location>
        <begin position="298"/>
        <end position="316"/>
    </location>
</feature>
<organism evidence="4 5">
    <name type="scientific">Elsinoe australis</name>
    <dbReference type="NCBI Taxonomy" id="40998"/>
    <lineage>
        <taxon>Eukaryota</taxon>
        <taxon>Fungi</taxon>
        <taxon>Dikarya</taxon>
        <taxon>Ascomycota</taxon>
        <taxon>Pezizomycotina</taxon>
        <taxon>Dothideomycetes</taxon>
        <taxon>Dothideomycetidae</taxon>
        <taxon>Myriangiales</taxon>
        <taxon>Elsinoaceae</taxon>
        <taxon>Elsinoe</taxon>
    </lineage>
</organism>
<dbReference type="GO" id="GO:0016020">
    <property type="term" value="C:membrane"/>
    <property type="evidence" value="ECO:0007669"/>
    <property type="project" value="UniProtKB-SubCell"/>
</dbReference>
<name>A0A2P7YW38_9PEZI</name>
<keyword evidence="2" id="KW-0812">Transmembrane</keyword>
<proteinExistence type="predicted"/>
<keyword evidence="2" id="KW-1133">Transmembrane helix</keyword>
<feature type="transmembrane region" description="Helical" evidence="2">
    <location>
        <begin position="185"/>
        <end position="208"/>
    </location>
</feature>
<feature type="transmembrane region" description="Helical" evidence="2">
    <location>
        <begin position="57"/>
        <end position="78"/>
    </location>
</feature>